<keyword evidence="2" id="KW-1185">Reference proteome</keyword>
<dbReference type="Proteomes" id="UP000054516">
    <property type="component" value="Unassembled WGS sequence"/>
</dbReference>
<name>A0A1S8AB50_ROSNE</name>
<protein>
    <submittedName>
        <fullName evidence="1">Uncharacterized protein</fullName>
    </submittedName>
</protein>
<accession>A0A1S8AB50</accession>
<dbReference type="AlphaFoldDB" id="A0A1S8AB50"/>
<proteinExistence type="predicted"/>
<organism evidence="1">
    <name type="scientific">Rosellinia necatrix</name>
    <name type="common">White root-rot fungus</name>
    <dbReference type="NCBI Taxonomy" id="77044"/>
    <lineage>
        <taxon>Eukaryota</taxon>
        <taxon>Fungi</taxon>
        <taxon>Dikarya</taxon>
        <taxon>Ascomycota</taxon>
        <taxon>Pezizomycotina</taxon>
        <taxon>Sordariomycetes</taxon>
        <taxon>Xylariomycetidae</taxon>
        <taxon>Xylariales</taxon>
        <taxon>Xylariaceae</taxon>
        <taxon>Rosellinia</taxon>
    </lineage>
</organism>
<sequence>MCSEDEVSLVARMVNSLPFLANYCMPPLMSFSTTPSILSPPAFEPRGPQVQARERAVFPSSQFAFRVSMISPASTPMSTLASLPLLLLIQMPEMVSNHWTSSCGSCLAAAWASFWARTRTVAWQR</sequence>
<evidence type="ECO:0000313" key="1">
    <source>
        <dbReference type="EMBL" id="GAW27321.1"/>
    </source>
</evidence>
<reference evidence="1" key="1">
    <citation type="submission" date="2016-03" db="EMBL/GenBank/DDBJ databases">
        <title>Draft genome sequence of Rosellinia necatrix.</title>
        <authorList>
            <person name="Kanematsu S."/>
        </authorList>
    </citation>
    <scope>NUCLEOTIDE SEQUENCE [LARGE SCALE GENOMIC DNA]</scope>
    <source>
        <strain evidence="1">W97</strain>
    </source>
</reference>
<gene>
    <name evidence="1" type="ORF">SAMD00023353_10600230</name>
</gene>
<dbReference type="EMBL" id="DF977551">
    <property type="protein sequence ID" value="GAW27321.1"/>
    <property type="molecule type" value="Genomic_DNA"/>
</dbReference>
<evidence type="ECO:0000313" key="2">
    <source>
        <dbReference type="Proteomes" id="UP000054516"/>
    </source>
</evidence>